<dbReference type="Proteomes" id="UP001498476">
    <property type="component" value="Unassembled WGS sequence"/>
</dbReference>
<reference evidence="2 3" key="1">
    <citation type="journal article" date="2025" name="Microbiol. Resour. Announc.">
        <title>Draft genome sequences for Neonectria magnoliae and Neonectria punicea, canker pathogens of Liriodendron tulipifera and Acer saccharum in West Virginia.</title>
        <authorList>
            <person name="Petronek H.M."/>
            <person name="Kasson M.T."/>
            <person name="Metheny A.M."/>
            <person name="Stauder C.M."/>
            <person name="Lovett B."/>
            <person name="Lynch S.C."/>
            <person name="Garnas J.R."/>
            <person name="Kasson L.R."/>
            <person name="Stajich J.E."/>
        </authorList>
    </citation>
    <scope>NUCLEOTIDE SEQUENCE [LARGE SCALE GENOMIC DNA]</scope>
    <source>
        <strain evidence="2 3">NRRL 64653</strain>
    </source>
</reference>
<feature type="compositionally biased region" description="Polar residues" evidence="1">
    <location>
        <begin position="140"/>
        <end position="149"/>
    </location>
</feature>
<gene>
    <name evidence="2" type="ORF">QQX98_009147</name>
</gene>
<keyword evidence="3" id="KW-1185">Reference proteome</keyword>
<comment type="caution">
    <text evidence="2">The sequence shown here is derived from an EMBL/GenBank/DDBJ whole genome shotgun (WGS) entry which is preliminary data.</text>
</comment>
<sequence>MADALAVFGIYSYAFKLFAKVLKARGGLGSEWRLQSSKMIIERARLETTMQQLARANLDTFSGLKSVVVGLLSDMTNSLENAATLANAIESRTGSMAVLQFAFREDAWRQTMDRIIEMNAQLEKVATIVAKQKRDEPETNDSAGMSESANLPEPVMNEILNTLHNRTGEPPEKLEQHLKLMDVPVSPKISPSAEEEPSGSLIERVGTCCGMLLKACGKKYSNFVEILDCFQLWVRAVESEGLYDAIDQASQDPTNIDRQSLGRLLLPTEVQIGEILVWWQQEISDKSTDGELHILLSQCADAMMEAKQDFPWLQTSEPGDIKVPRSDIDGLTGAALEIVQLLVNNLATCLPSIVDFCRKRQRSEISAADVAEMLQLSVELIEPASEALSQAAANARADSTSTDESKVDFDHIRSVFDKQSAELTKWREKHGQDIVAKLAQKNDAKLAAVADTVGNIADFLGK</sequence>
<proteinExistence type="predicted"/>
<evidence type="ECO:0000313" key="3">
    <source>
        <dbReference type="Proteomes" id="UP001498476"/>
    </source>
</evidence>
<evidence type="ECO:0000313" key="2">
    <source>
        <dbReference type="EMBL" id="KAK7408679.1"/>
    </source>
</evidence>
<name>A0ABR1GT80_9HYPO</name>
<feature type="region of interest" description="Disordered" evidence="1">
    <location>
        <begin position="131"/>
        <end position="151"/>
    </location>
</feature>
<accession>A0ABR1GT80</accession>
<dbReference type="EMBL" id="JAZAVJ010000177">
    <property type="protein sequence ID" value="KAK7408679.1"/>
    <property type="molecule type" value="Genomic_DNA"/>
</dbReference>
<organism evidence="2 3">
    <name type="scientific">Neonectria punicea</name>
    <dbReference type="NCBI Taxonomy" id="979145"/>
    <lineage>
        <taxon>Eukaryota</taxon>
        <taxon>Fungi</taxon>
        <taxon>Dikarya</taxon>
        <taxon>Ascomycota</taxon>
        <taxon>Pezizomycotina</taxon>
        <taxon>Sordariomycetes</taxon>
        <taxon>Hypocreomycetidae</taxon>
        <taxon>Hypocreales</taxon>
        <taxon>Nectriaceae</taxon>
        <taxon>Neonectria</taxon>
    </lineage>
</organism>
<evidence type="ECO:0000256" key="1">
    <source>
        <dbReference type="SAM" id="MobiDB-lite"/>
    </source>
</evidence>
<protein>
    <submittedName>
        <fullName evidence="2">Uncharacterized protein</fullName>
    </submittedName>
</protein>